<evidence type="ECO:0000313" key="2">
    <source>
        <dbReference type="Proteomes" id="UP000299102"/>
    </source>
</evidence>
<dbReference type="AlphaFoldDB" id="A0A4C1TCJ1"/>
<sequence>MCSEPTRYGGCVIWEPVDKFTNASKHSTVNGIRHRVPPFRYIHRYATSQKLVYVRSSKYVRGGVGVPPAYCRGRREAQPGALSRVTKDTTHRAT</sequence>
<name>A0A4C1TCJ1_EUMVA</name>
<accession>A0A4C1TCJ1</accession>
<proteinExistence type="predicted"/>
<gene>
    <name evidence="1" type="ORF">EVAR_74496_1</name>
</gene>
<organism evidence="1 2">
    <name type="scientific">Eumeta variegata</name>
    <name type="common">Bagworm moth</name>
    <name type="synonym">Eumeta japonica</name>
    <dbReference type="NCBI Taxonomy" id="151549"/>
    <lineage>
        <taxon>Eukaryota</taxon>
        <taxon>Metazoa</taxon>
        <taxon>Ecdysozoa</taxon>
        <taxon>Arthropoda</taxon>
        <taxon>Hexapoda</taxon>
        <taxon>Insecta</taxon>
        <taxon>Pterygota</taxon>
        <taxon>Neoptera</taxon>
        <taxon>Endopterygota</taxon>
        <taxon>Lepidoptera</taxon>
        <taxon>Glossata</taxon>
        <taxon>Ditrysia</taxon>
        <taxon>Tineoidea</taxon>
        <taxon>Psychidae</taxon>
        <taxon>Oiketicinae</taxon>
        <taxon>Eumeta</taxon>
    </lineage>
</organism>
<protein>
    <submittedName>
        <fullName evidence="1">Uncharacterized protein</fullName>
    </submittedName>
</protein>
<dbReference type="Proteomes" id="UP000299102">
    <property type="component" value="Unassembled WGS sequence"/>
</dbReference>
<keyword evidence="2" id="KW-1185">Reference proteome</keyword>
<dbReference type="EMBL" id="BGZK01000048">
    <property type="protein sequence ID" value="GBP11854.1"/>
    <property type="molecule type" value="Genomic_DNA"/>
</dbReference>
<evidence type="ECO:0000313" key="1">
    <source>
        <dbReference type="EMBL" id="GBP11854.1"/>
    </source>
</evidence>
<reference evidence="1 2" key="1">
    <citation type="journal article" date="2019" name="Commun. Biol.">
        <title>The bagworm genome reveals a unique fibroin gene that provides high tensile strength.</title>
        <authorList>
            <person name="Kono N."/>
            <person name="Nakamura H."/>
            <person name="Ohtoshi R."/>
            <person name="Tomita M."/>
            <person name="Numata K."/>
            <person name="Arakawa K."/>
        </authorList>
    </citation>
    <scope>NUCLEOTIDE SEQUENCE [LARGE SCALE GENOMIC DNA]</scope>
</reference>
<comment type="caution">
    <text evidence="1">The sequence shown here is derived from an EMBL/GenBank/DDBJ whole genome shotgun (WGS) entry which is preliminary data.</text>
</comment>